<evidence type="ECO:0000256" key="1">
    <source>
        <dbReference type="ARBA" id="ARBA00004123"/>
    </source>
</evidence>
<sequence length="545" mass="61117">MSRNPSPALQPQPSARAKQKPFAIGITAGAEDAKYQAKYKELKRKVKDMETDNDTLHIKVMNAKLTIQRMKMERAILYERLSLPPASPPMQDRGSLLPSASGVPPHHPASAAHHPRDIRDHSASAEPDQPYPAYQEYNPRTRGPSGHPPPTDGRPLSAVEKPPPGVAPSPHMSLPHSPRRVSAGQEGRQRLPLAQQLPSSALPQDGYPRSSHASPPRDHDYPTSSHVRTRSQSSSRSRSHHLQSQNYRDSQYPESIQAQAFSPPLPERERSRQSDMRSMPSQGEPHGLGHHQHSAQMSPRSSTSDVRVGRVHPHQRMGPGTYINREREEYGDRHRDIERERDWDAREPPHLRDMPASVHSPHSVHRGRGPVERHEYPDQPMSSREEHPSHYYEAPPPRPYSLVTRSDTPGSASASGSGAGGHNDDSSRPDSRTQYYEHDRGRPSAFRLRPVTQPGQTEDTIDFVHESGQRRSGAYATSESTHPAMESRKRSRNDMDVDSENDVGGTSGLYSTTRLQEDRGSKRYQRERQTRRSIDDREDARAGPS</sequence>
<keyword evidence="3" id="KW-0175">Coiled coil</keyword>
<dbReference type="InterPro" id="IPR056513">
    <property type="entry name" value="INO80F"/>
</dbReference>
<evidence type="ECO:0000313" key="7">
    <source>
        <dbReference type="Proteomes" id="UP000541558"/>
    </source>
</evidence>
<feature type="coiled-coil region" evidence="3">
    <location>
        <begin position="32"/>
        <end position="59"/>
    </location>
</feature>
<feature type="compositionally biased region" description="Low complexity" evidence="4">
    <location>
        <begin position="98"/>
        <end position="112"/>
    </location>
</feature>
<feature type="compositionally biased region" description="Low complexity" evidence="4">
    <location>
        <begin position="224"/>
        <end position="236"/>
    </location>
</feature>
<feature type="compositionally biased region" description="Basic and acidic residues" evidence="4">
    <location>
        <begin position="266"/>
        <end position="275"/>
    </location>
</feature>
<comment type="caution">
    <text evidence="6">The sequence shown here is derived from an EMBL/GenBank/DDBJ whole genome shotgun (WGS) entry which is preliminary data.</text>
</comment>
<accession>A0A8H5FE30</accession>
<evidence type="ECO:0000256" key="2">
    <source>
        <dbReference type="ARBA" id="ARBA00023242"/>
    </source>
</evidence>
<feature type="compositionally biased region" description="Basic and acidic residues" evidence="4">
    <location>
        <begin position="324"/>
        <end position="353"/>
    </location>
</feature>
<dbReference type="Proteomes" id="UP000541558">
    <property type="component" value="Unassembled WGS sequence"/>
</dbReference>
<proteinExistence type="predicted"/>
<dbReference type="EMBL" id="JAACJK010000109">
    <property type="protein sequence ID" value="KAF5333103.1"/>
    <property type="molecule type" value="Genomic_DNA"/>
</dbReference>
<feature type="compositionally biased region" description="Polar residues" evidence="4">
    <location>
        <begin position="246"/>
        <end position="260"/>
    </location>
</feature>
<evidence type="ECO:0000256" key="4">
    <source>
        <dbReference type="SAM" id="MobiDB-lite"/>
    </source>
</evidence>
<protein>
    <recommendedName>
        <fullName evidence="5">INO80 complex subunit F domain-containing protein</fullName>
    </recommendedName>
</protein>
<name>A0A8H5FE30_9AGAR</name>
<comment type="subcellular location">
    <subcellularLocation>
        <location evidence="1">Nucleus</location>
    </subcellularLocation>
</comment>
<feature type="compositionally biased region" description="Basic and acidic residues" evidence="4">
    <location>
        <begin position="515"/>
        <end position="545"/>
    </location>
</feature>
<feature type="compositionally biased region" description="Polar residues" evidence="4">
    <location>
        <begin position="1"/>
        <end position="13"/>
    </location>
</feature>
<feature type="domain" description="INO80 complex subunit F" evidence="5">
    <location>
        <begin position="35"/>
        <end position="81"/>
    </location>
</feature>
<feature type="compositionally biased region" description="Basic and acidic residues" evidence="4">
    <location>
        <begin position="422"/>
        <end position="442"/>
    </location>
</feature>
<gene>
    <name evidence="6" type="ORF">D9611_002513</name>
</gene>
<feature type="compositionally biased region" description="Polar residues" evidence="4">
    <location>
        <begin position="294"/>
        <end position="305"/>
    </location>
</feature>
<feature type="compositionally biased region" description="Basic and acidic residues" evidence="4">
    <location>
        <begin position="485"/>
        <end position="495"/>
    </location>
</feature>
<evidence type="ECO:0000313" key="6">
    <source>
        <dbReference type="EMBL" id="KAF5333103.1"/>
    </source>
</evidence>
<feature type="region of interest" description="Disordered" evidence="4">
    <location>
        <begin position="84"/>
        <end position="545"/>
    </location>
</feature>
<dbReference type="AlphaFoldDB" id="A0A8H5FE30"/>
<dbReference type="GO" id="GO:0005634">
    <property type="term" value="C:nucleus"/>
    <property type="evidence" value="ECO:0007669"/>
    <property type="project" value="UniProtKB-SubCell"/>
</dbReference>
<feature type="region of interest" description="Disordered" evidence="4">
    <location>
        <begin position="1"/>
        <end position="20"/>
    </location>
</feature>
<keyword evidence="7" id="KW-1185">Reference proteome</keyword>
<organism evidence="6 7">
    <name type="scientific">Ephemerocybe angulata</name>
    <dbReference type="NCBI Taxonomy" id="980116"/>
    <lineage>
        <taxon>Eukaryota</taxon>
        <taxon>Fungi</taxon>
        <taxon>Dikarya</taxon>
        <taxon>Basidiomycota</taxon>
        <taxon>Agaricomycotina</taxon>
        <taxon>Agaricomycetes</taxon>
        <taxon>Agaricomycetidae</taxon>
        <taxon>Agaricales</taxon>
        <taxon>Agaricineae</taxon>
        <taxon>Psathyrellaceae</taxon>
        <taxon>Ephemerocybe</taxon>
    </lineage>
</organism>
<evidence type="ECO:0000259" key="5">
    <source>
        <dbReference type="Pfam" id="PF24245"/>
    </source>
</evidence>
<keyword evidence="2" id="KW-0539">Nucleus</keyword>
<feature type="compositionally biased region" description="Basic and acidic residues" evidence="4">
    <location>
        <begin position="114"/>
        <end position="123"/>
    </location>
</feature>
<dbReference type="OrthoDB" id="10070927at2759"/>
<reference evidence="6 7" key="1">
    <citation type="journal article" date="2020" name="ISME J.">
        <title>Uncovering the hidden diversity of litter-decomposition mechanisms in mushroom-forming fungi.</title>
        <authorList>
            <person name="Floudas D."/>
            <person name="Bentzer J."/>
            <person name="Ahren D."/>
            <person name="Johansson T."/>
            <person name="Persson P."/>
            <person name="Tunlid A."/>
        </authorList>
    </citation>
    <scope>NUCLEOTIDE SEQUENCE [LARGE SCALE GENOMIC DNA]</scope>
    <source>
        <strain evidence="6 7">CBS 175.51</strain>
    </source>
</reference>
<dbReference type="Pfam" id="PF24245">
    <property type="entry name" value="INO80F"/>
    <property type="match status" value="1"/>
</dbReference>
<feature type="compositionally biased region" description="Basic and acidic residues" evidence="4">
    <location>
        <begin position="369"/>
        <end position="390"/>
    </location>
</feature>
<evidence type="ECO:0000256" key="3">
    <source>
        <dbReference type="SAM" id="Coils"/>
    </source>
</evidence>